<evidence type="ECO:0000313" key="6">
    <source>
        <dbReference type="Proteomes" id="UP001260980"/>
    </source>
</evidence>
<dbReference type="SUPFAM" id="SSF51215">
    <property type="entry name" value="Regulatory protein AraC"/>
    <property type="match status" value="1"/>
</dbReference>
<dbReference type="Proteomes" id="UP001260980">
    <property type="component" value="Unassembled WGS sequence"/>
</dbReference>
<dbReference type="Gene3D" id="2.60.120.280">
    <property type="entry name" value="Regulatory protein AraC"/>
    <property type="match status" value="1"/>
</dbReference>
<evidence type="ECO:0000256" key="1">
    <source>
        <dbReference type="ARBA" id="ARBA00023015"/>
    </source>
</evidence>
<keyword evidence="3" id="KW-0804">Transcription</keyword>
<sequence>MNKFGKHGPIYHLPQVGAPPPLSVQFLGVNYCESDYCNIRELAQVTVIGLVRSGQGTVKVGTRTSTARRGDVFILPAGCYHEVASDSQNEEQWSYIWLNISGNWILTMLEAYQLLPHIVVQNSGLEPLFHEAIDNAKHKSAQELQTELQVNLMRIIVCLSEVLRKQGDTLTSTVQSIKQFLDNSVFSPYDTSELSSQIGVSARHMNRLFKKEVGTTLYNYVIAKKIESAKRMLVDTQLTISEIGYKLGYVDPHYFSNLFHSKTNVRPSDFRKRFRAIQ</sequence>
<dbReference type="InterPro" id="IPR018060">
    <property type="entry name" value="HTH_AraC"/>
</dbReference>
<reference evidence="5 6" key="1">
    <citation type="submission" date="2023-10" db="EMBL/GenBank/DDBJ databases">
        <title>Paenibacillus strain PFR10 Genome sequencing and assembly.</title>
        <authorList>
            <person name="Kim I."/>
        </authorList>
    </citation>
    <scope>NUCLEOTIDE SEQUENCE [LARGE SCALE GENOMIC DNA]</scope>
    <source>
        <strain evidence="5 6">PFR10</strain>
    </source>
</reference>
<evidence type="ECO:0000256" key="2">
    <source>
        <dbReference type="ARBA" id="ARBA00023125"/>
    </source>
</evidence>
<dbReference type="SMART" id="SM00342">
    <property type="entry name" value="HTH_ARAC"/>
    <property type="match status" value="1"/>
</dbReference>
<dbReference type="InterPro" id="IPR037923">
    <property type="entry name" value="HTH-like"/>
</dbReference>
<evidence type="ECO:0000259" key="4">
    <source>
        <dbReference type="PROSITE" id="PS01124"/>
    </source>
</evidence>
<dbReference type="EMBL" id="JAWCUD010000001">
    <property type="protein sequence ID" value="MDU0200682.1"/>
    <property type="molecule type" value="Genomic_DNA"/>
</dbReference>
<dbReference type="Pfam" id="PF12833">
    <property type="entry name" value="HTH_18"/>
    <property type="match status" value="1"/>
</dbReference>
<dbReference type="Pfam" id="PF02311">
    <property type="entry name" value="AraC_binding"/>
    <property type="match status" value="1"/>
</dbReference>
<dbReference type="InterPro" id="IPR009057">
    <property type="entry name" value="Homeodomain-like_sf"/>
</dbReference>
<gene>
    <name evidence="5" type="ORF">RQP52_06235</name>
</gene>
<keyword evidence="1" id="KW-0805">Transcription regulation</keyword>
<comment type="caution">
    <text evidence="5">The sequence shown here is derived from an EMBL/GenBank/DDBJ whole genome shotgun (WGS) entry which is preliminary data.</text>
</comment>
<name>A0ABU3R9Y2_9BACL</name>
<dbReference type="SUPFAM" id="SSF46689">
    <property type="entry name" value="Homeodomain-like"/>
    <property type="match status" value="2"/>
</dbReference>
<feature type="domain" description="HTH araC/xylS-type" evidence="4">
    <location>
        <begin position="175"/>
        <end position="273"/>
    </location>
</feature>
<organism evidence="5 6">
    <name type="scientific">Paenibacillus violae</name>
    <dbReference type="NCBI Taxonomy" id="3077234"/>
    <lineage>
        <taxon>Bacteria</taxon>
        <taxon>Bacillati</taxon>
        <taxon>Bacillota</taxon>
        <taxon>Bacilli</taxon>
        <taxon>Bacillales</taxon>
        <taxon>Paenibacillaceae</taxon>
        <taxon>Paenibacillus</taxon>
    </lineage>
</organism>
<dbReference type="PROSITE" id="PS01124">
    <property type="entry name" value="HTH_ARAC_FAMILY_2"/>
    <property type="match status" value="1"/>
</dbReference>
<dbReference type="InterPro" id="IPR003313">
    <property type="entry name" value="AraC-bd"/>
</dbReference>
<evidence type="ECO:0000313" key="5">
    <source>
        <dbReference type="EMBL" id="MDU0200682.1"/>
    </source>
</evidence>
<dbReference type="PANTHER" id="PTHR43280">
    <property type="entry name" value="ARAC-FAMILY TRANSCRIPTIONAL REGULATOR"/>
    <property type="match status" value="1"/>
</dbReference>
<dbReference type="Gene3D" id="1.10.10.60">
    <property type="entry name" value="Homeodomain-like"/>
    <property type="match status" value="2"/>
</dbReference>
<dbReference type="PANTHER" id="PTHR43280:SF2">
    <property type="entry name" value="HTH-TYPE TRANSCRIPTIONAL REGULATOR EXSA"/>
    <property type="match status" value="1"/>
</dbReference>
<keyword evidence="2" id="KW-0238">DNA-binding</keyword>
<proteinExistence type="predicted"/>
<evidence type="ECO:0000256" key="3">
    <source>
        <dbReference type="ARBA" id="ARBA00023163"/>
    </source>
</evidence>
<protein>
    <submittedName>
        <fullName evidence="5">AraC family transcriptional regulator</fullName>
    </submittedName>
</protein>
<accession>A0ABU3R9Y2</accession>
<keyword evidence="6" id="KW-1185">Reference proteome</keyword>
<dbReference type="RefSeq" id="WP_315950134.1">
    <property type="nucleotide sequence ID" value="NZ_JAWCUD010000001.1"/>
</dbReference>